<dbReference type="InterPro" id="IPR037219">
    <property type="entry name" value="Peptidase_M41-like"/>
</dbReference>
<evidence type="ECO:0000313" key="15">
    <source>
        <dbReference type="EMBL" id="QHS95913.1"/>
    </source>
</evidence>
<accession>A0A6C0BXC8</accession>
<dbReference type="FunFam" id="3.40.50.300:FF:000001">
    <property type="entry name" value="ATP-dependent zinc metalloprotease FtsH"/>
    <property type="match status" value="1"/>
</dbReference>
<keyword evidence="11" id="KW-1133">Transmembrane helix</keyword>
<dbReference type="PANTHER" id="PTHR23076:SF113">
    <property type="entry name" value="ATP-DEPENDENT ZINC METALLOPROTEASE FTSH 1, CHLOROPLASTIC-RELATED"/>
    <property type="match status" value="1"/>
</dbReference>
<dbReference type="InterPro" id="IPR027417">
    <property type="entry name" value="P-loop_NTPase"/>
</dbReference>
<dbReference type="GO" id="GO:0046872">
    <property type="term" value="F:metal ion binding"/>
    <property type="evidence" value="ECO:0007669"/>
    <property type="project" value="UniProtKB-KW"/>
</dbReference>
<name>A0A6C0BXC8_9ZZZZ</name>
<evidence type="ECO:0000256" key="13">
    <source>
        <dbReference type="ARBA" id="ARBA00023136"/>
    </source>
</evidence>
<sequence>MNFIRILSLAVLPASIWAYHLPGRMTKMSLNENTVRQILQKNYLITKYNYNTLLEKINNGEIESVYFFPKLDNVIAEQKEKSGELYKDYSITRITPVVTDNIVTETTRKHVETVFLQDPPQDLNVYQKYAGDLFGIANNLFIGLFLFSLIANGIRFFQQQQMPNNGGLNNIFATKNINKDIPTIQKANISLSSFAGSPEIFQECTEVVGYLKNSTIYKNAGAEIPKGILLEGPPGTGKTLLAKAIASEAGANFISITASEFVEVFVGVGASKIRNLFENARKNKPCIIFIDEIDAVGRQRGAGINMANDEREQTLNQLLAEMDGFGDNEGILVIAATNRKDVLDSALLRPGRFDRLITVPLPDRDSRRQILNVHTKNKKFSNDVNLDLVAELTTGFSGAQLKNLMNEAAIYAARKGNTVIDETNIMNALDKLIIGLIKNNDTRDDVAKRRVAIHEVGHAFLAYTFDSYFDLKKVSIESTYNGAGGYTVFNEYQNITDSGLYTKDLLYKRLVITMGGKAAEQIFYGEDYVSLGANQDLKQANSLARRMIGNFGMGTRLETFYNENIDSDVNPFLGRSFGSSEKYSESTKEMFDKEALLLIDGAYMEAKQILQQNIDMLHIVIDFLLNDKYLSGQEFRNIVEAKEIFD</sequence>
<keyword evidence="6" id="KW-0479">Metal-binding</keyword>
<evidence type="ECO:0000256" key="1">
    <source>
        <dbReference type="ARBA" id="ARBA00001947"/>
    </source>
</evidence>
<keyword evidence="10" id="KW-0067">ATP-binding</keyword>
<evidence type="ECO:0000256" key="3">
    <source>
        <dbReference type="ARBA" id="ARBA00010044"/>
    </source>
</evidence>
<organism evidence="15">
    <name type="scientific">viral metagenome</name>
    <dbReference type="NCBI Taxonomy" id="1070528"/>
    <lineage>
        <taxon>unclassified sequences</taxon>
        <taxon>metagenomes</taxon>
        <taxon>organismal metagenomes</taxon>
    </lineage>
</organism>
<dbReference type="GO" id="GO:0009535">
    <property type="term" value="C:chloroplast thylakoid membrane"/>
    <property type="evidence" value="ECO:0007669"/>
    <property type="project" value="TreeGrafter"/>
</dbReference>
<keyword evidence="13" id="KW-0472">Membrane</keyword>
<evidence type="ECO:0000256" key="2">
    <source>
        <dbReference type="ARBA" id="ARBA00004370"/>
    </source>
</evidence>
<keyword evidence="9" id="KW-0862">Zinc</keyword>
<comment type="similarity">
    <text evidence="3">In the C-terminal section; belongs to the peptidase M41 family.</text>
</comment>
<evidence type="ECO:0000256" key="6">
    <source>
        <dbReference type="ARBA" id="ARBA00022723"/>
    </source>
</evidence>
<evidence type="ECO:0000256" key="7">
    <source>
        <dbReference type="ARBA" id="ARBA00022741"/>
    </source>
</evidence>
<dbReference type="PANTHER" id="PTHR23076">
    <property type="entry name" value="METALLOPROTEASE M41 FTSH"/>
    <property type="match status" value="1"/>
</dbReference>
<evidence type="ECO:0000256" key="10">
    <source>
        <dbReference type="ARBA" id="ARBA00022840"/>
    </source>
</evidence>
<evidence type="ECO:0000256" key="11">
    <source>
        <dbReference type="ARBA" id="ARBA00022989"/>
    </source>
</evidence>
<comment type="subcellular location">
    <subcellularLocation>
        <location evidence="2">Membrane</location>
    </subcellularLocation>
</comment>
<dbReference type="GO" id="GO:0004222">
    <property type="term" value="F:metalloendopeptidase activity"/>
    <property type="evidence" value="ECO:0007669"/>
    <property type="project" value="InterPro"/>
</dbReference>
<dbReference type="SMART" id="SM00382">
    <property type="entry name" value="AAA"/>
    <property type="match status" value="1"/>
</dbReference>
<dbReference type="Gene3D" id="1.10.8.60">
    <property type="match status" value="1"/>
</dbReference>
<evidence type="ECO:0000256" key="12">
    <source>
        <dbReference type="ARBA" id="ARBA00023049"/>
    </source>
</evidence>
<dbReference type="InterPro" id="IPR003960">
    <property type="entry name" value="ATPase_AAA_CS"/>
</dbReference>
<evidence type="ECO:0000256" key="9">
    <source>
        <dbReference type="ARBA" id="ARBA00022833"/>
    </source>
</evidence>
<dbReference type="InterPro" id="IPR000642">
    <property type="entry name" value="Peptidase_M41"/>
</dbReference>
<dbReference type="Pfam" id="PF01434">
    <property type="entry name" value="Peptidase_M41"/>
    <property type="match status" value="1"/>
</dbReference>
<keyword evidence="5" id="KW-0812">Transmembrane</keyword>
<reference evidence="15" key="1">
    <citation type="journal article" date="2020" name="Nature">
        <title>Giant virus diversity and host interactions through global metagenomics.</title>
        <authorList>
            <person name="Schulz F."/>
            <person name="Roux S."/>
            <person name="Paez-Espino D."/>
            <person name="Jungbluth S."/>
            <person name="Walsh D.A."/>
            <person name="Denef V.J."/>
            <person name="McMahon K.D."/>
            <person name="Konstantinidis K.T."/>
            <person name="Eloe-Fadrosh E.A."/>
            <person name="Kyrpides N.C."/>
            <person name="Woyke T."/>
        </authorList>
    </citation>
    <scope>NUCLEOTIDE SEQUENCE</scope>
    <source>
        <strain evidence="15">GVMAG-M-3300019093-7</strain>
    </source>
</reference>
<dbReference type="GO" id="GO:0006508">
    <property type="term" value="P:proteolysis"/>
    <property type="evidence" value="ECO:0007669"/>
    <property type="project" value="UniProtKB-KW"/>
</dbReference>
<dbReference type="InterPro" id="IPR003959">
    <property type="entry name" value="ATPase_AAA_core"/>
</dbReference>
<dbReference type="InterPro" id="IPR003593">
    <property type="entry name" value="AAA+_ATPase"/>
</dbReference>
<keyword evidence="8" id="KW-0378">Hydrolase</keyword>
<dbReference type="Gene3D" id="1.20.58.760">
    <property type="entry name" value="Peptidase M41"/>
    <property type="match status" value="1"/>
</dbReference>
<dbReference type="SUPFAM" id="SSF140990">
    <property type="entry name" value="FtsH protease domain-like"/>
    <property type="match status" value="1"/>
</dbReference>
<evidence type="ECO:0000256" key="8">
    <source>
        <dbReference type="ARBA" id="ARBA00022801"/>
    </source>
</evidence>
<dbReference type="FunFam" id="1.10.8.60:FF:000001">
    <property type="entry name" value="ATP-dependent zinc metalloprotease FtsH"/>
    <property type="match status" value="1"/>
</dbReference>
<dbReference type="Pfam" id="PF17862">
    <property type="entry name" value="AAA_lid_3"/>
    <property type="match status" value="1"/>
</dbReference>
<feature type="domain" description="AAA+ ATPase" evidence="14">
    <location>
        <begin position="224"/>
        <end position="363"/>
    </location>
</feature>
<evidence type="ECO:0000256" key="5">
    <source>
        <dbReference type="ARBA" id="ARBA00022692"/>
    </source>
</evidence>
<dbReference type="AlphaFoldDB" id="A0A6C0BXC8"/>
<dbReference type="GO" id="GO:0016887">
    <property type="term" value="F:ATP hydrolysis activity"/>
    <property type="evidence" value="ECO:0007669"/>
    <property type="project" value="InterPro"/>
</dbReference>
<protein>
    <recommendedName>
        <fullName evidence="14">AAA+ ATPase domain-containing protein</fullName>
    </recommendedName>
</protein>
<dbReference type="EMBL" id="MN739260">
    <property type="protein sequence ID" value="QHS95913.1"/>
    <property type="molecule type" value="Genomic_DNA"/>
</dbReference>
<proteinExistence type="inferred from homology"/>
<dbReference type="SUPFAM" id="SSF52540">
    <property type="entry name" value="P-loop containing nucleoside triphosphate hydrolases"/>
    <property type="match status" value="1"/>
</dbReference>
<dbReference type="InterPro" id="IPR041569">
    <property type="entry name" value="AAA_lid_3"/>
</dbReference>
<evidence type="ECO:0000259" key="14">
    <source>
        <dbReference type="SMART" id="SM00382"/>
    </source>
</evidence>
<evidence type="ECO:0000256" key="4">
    <source>
        <dbReference type="ARBA" id="ARBA00022670"/>
    </source>
</evidence>
<comment type="cofactor">
    <cofactor evidence="1">
        <name>Zn(2+)</name>
        <dbReference type="ChEBI" id="CHEBI:29105"/>
    </cofactor>
</comment>
<keyword evidence="12" id="KW-0482">Metalloprotease</keyword>
<keyword evidence="7" id="KW-0547">Nucleotide-binding</keyword>
<dbReference type="Gene3D" id="3.40.50.300">
    <property type="entry name" value="P-loop containing nucleotide triphosphate hydrolases"/>
    <property type="match status" value="1"/>
</dbReference>
<dbReference type="GO" id="GO:0004176">
    <property type="term" value="F:ATP-dependent peptidase activity"/>
    <property type="evidence" value="ECO:0007669"/>
    <property type="project" value="InterPro"/>
</dbReference>
<keyword evidence="4" id="KW-0645">Protease</keyword>
<dbReference type="CDD" id="cd19501">
    <property type="entry name" value="RecA-like_FtsH"/>
    <property type="match status" value="1"/>
</dbReference>
<dbReference type="GO" id="GO:0005524">
    <property type="term" value="F:ATP binding"/>
    <property type="evidence" value="ECO:0007669"/>
    <property type="project" value="UniProtKB-KW"/>
</dbReference>
<dbReference type="PROSITE" id="PS00674">
    <property type="entry name" value="AAA"/>
    <property type="match status" value="1"/>
</dbReference>
<dbReference type="Pfam" id="PF00004">
    <property type="entry name" value="AAA"/>
    <property type="match status" value="1"/>
</dbReference>